<protein>
    <submittedName>
        <fullName evidence="3">CsbD family protein</fullName>
    </submittedName>
</protein>
<dbReference type="RefSeq" id="WP_212537604.1">
    <property type="nucleotide sequence ID" value="NZ_JAGTUU010000006.1"/>
</dbReference>
<dbReference type="PANTHER" id="PTHR34977:SF1">
    <property type="entry name" value="UPF0337 PROTEIN YJBJ"/>
    <property type="match status" value="1"/>
</dbReference>
<comment type="caution">
    <text evidence="3">The sequence shown here is derived from an EMBL/GenBank/DDBJ whole genome shotgun (WGS) entry which is preliminary data.</text>
</comment>
<sequence>MNWDQIKGQWSQLKGEVQAQWGKLTDDEVIQAGGDREKLAGIIQERYGVAKEEARDQIDKWAKKH</sequence>
<dbReference type="InterPro" id="IPR036629">
    <property type="entry name" value="YjbJ_sf"/>
</dbReference>
<dbReference type="InterPro" id="IPR008462">
    <property type="entry name" value="CsbD"/>
</dbReference>
<dbReference type="SUPFAM" id="SSF69047">
    <property type="entry name" value="Hypothetical protein YjbJ"/>
    <property type="match status" value="1"/>
</dbReference>
<feature type="domain" description="CsbD-like" evidence="2">
    <location>
        <begin position="4"/>
        <end position="56"/>
    </location>
</feature>
<gene>
    <name evidence="3" type="ORF">KB874_16280</name>
</gene>
<dbReference type="AlphaFoldDB" id="A0A8J7WDK3"/>
<dbReference type="EMBL" id="JAGTUU010000006">
    <property type="protein sequence ID" value="MBS0125645.1"/>
    <property type="molecule type" value="Genomic_DNA"/>
</dbReference>
<organism evidence="3 4">
    <name type="scientific">Thetidibacter halocola</name>
    <dbReference type="NCBI Taxonomy" id="2827239"/>
    <lineage>
        <taxon>Bacteria</taxon>
        <taxon>Pseudomonadati</taxon>
        <taxon>Pseudomonadota</taxon>
        <taxon>Alphaproteobacteria</taxon>
        <taxon>Rhodobacterales</taxon>
        <taxon>Roseobacteraceae</taxon>
        <taxon>Thetidibacter</taxon>
    </lineage>
</organism>
<evidence type="ECO:0000256" key="1">
    <source>
        <dbReference type="ARBA" id="ARBA00009129"/>
    </source>
</evidence>
<evidence type="ECO:0000313" key="4">
    <source>
        <dbReference type="Proteomes" id="UP000681356"/>
    </source>
</evidence>
<reference evidence="3" key="1">
    <citation type="submission" date="2021-04" db="EMBL/GenBank/DDBJ databases">
        <authorList>
            <person name="Yoon J."/>
        </authorList>
    </citation>
    <scope>NUCLEOTIDE SEQUENCE</scope>
    <source>
        <strain evidence="3">KMU-90</strain>
    </source>
</reference>
<dbReference type="Pfam" id="PF05532">
    <property type="entry name" value="CsbD"/>
    <property type="match status" value="1"/>
</dbReference>
<evidence type="ECO:0000259" key="2">
    <source>
        <dbReference type="Pfam" id="PF05532"/>
    </source>
</evidence>
<proteinExistence type="inferred from homology"/>
<name>A0A8J7WDK3_9RHOB</name>
<dbReference type="InterPro" id="IPR050423">
    <property type="entry name" value="UPF0337_stress_rsp"/>
</dbReference>
<dbReference type="PANTHER" id="PTHR34977">
    <property type="entry name" value="UPF0337 PROTEIN YJBJ"/>
    <property type="match status" value="1"/>
</dbReference>
<dbReference type="Proteomes" id="UP000681356">
    <property type="component" value="Unassembled WGS sequence"/>
</dbReference>
<keyword evidence="4" id="KW-1185">Reference proteome</keyword>
<dbReference type="PIRSF" id="PIRSF039008">
    <property type="entry name" value="YjbJ"/>
    <property type="match status" value="1"/>
</dbReference>
<evidence type="ECO:0000313" key="3">
    <source>
        <dbReference type="EMBL" id="MBS0125645.1"/>
    </source>
</evidence>
<accession>A0A8J7WDK3</accession>
<dbReference type="Gene3D" id="1.10.1470.10">
    <property type="entry name" value="YjbJ"/>
    <property type="match status" value="1"/>
</dbReference>
<dbReference type="InterPro" id="IPR026042">
    <property type="entry name" value="YjbJ"/>
</dbReference>
<comment type="similarity">
    <text evidence="1">Belongs to the UPF0337 (CsbD) family.</text>
</comment>